<dbReference type="InterPro" id="IPR000064">
    <property type="entry name" value="NLP_P60_dom"/>
</dbReference>
<evidence type="ECO:0000256" key="4">
    <source>
        <dbReference type="ARBA" id="ARBA00022807"/>
    </source>
</evidence>
<evidence type="ECO:0000313" key="6">
    <source>
        <dbReference type="EMBL" id="TJY41105.1"/>
    </source>
</evidence>
<dbReference type="PANTHER" id="PTHR47053">
    <property type="entry name" value="MUREIN DD-ENDOPEPTIDASE MEPH-RELATED"/>
    <property type="match status" value="1"/>
</dbReference>
<dbReference type="SUPFAM" id="SSF54001">
    <property type="entry name" value="Cysteine proteinases"/>
    <property type="match status" value="1"/>
</dbReference>
<evidence type="ECO:0000256" key="3">
    <source>
        <dbReference type="ARBA" id="ARBA00022801"/>
    </source>
</evidence>
<dbReference type="GO" id="GO:0006508">
    <property type="term" value="P:proteolysis"/>
    <property type="evidence" value="ECO:0007669"/>
    <property type="project" value="UniProtKB-KW"/>
</dbReference>
<organism evidence="6 7">
    <name type="scientific">Cohnella pontilimi</name>
    <dbReference type="NCBI Taxonomy" id="2564100"/>
    <lineage>
        <taxon>Bacteria</taxon>
        <taxon>Bacillati</taxon>
        <taxon>Bacillota</taxon>
        <taxon>Bacilli</taxon>
        <taxon>Bacillales</taxon>
        <taxon>Paenibacillaceae</taxon>
        <taxon>Cohnella</taxon>
    </lineage>
</organism>
<dbReference type="InterPro" id="IPR051202">
    <property type="entry name" value="Peptidase_C40"/>
</dbReference>
<dbReference type="InterPro" id="IPR038765">
    <property type="entry name" value="Papain-like_cys_pep_sf"/>
</dbReference>
<sequence>MEGIAVVFSFKPLARKILGASLFASLTLTAIGFAHTGSAAAASSAQAEGIISTGTKFLGIPYRFGAPSGLTTAFDCSSFTQYVYNYIGIKLPRTSSSQATIGIPVPKNDLEIGDLVFFKDPNRAGSIGHVGIYAGDNKMLHTGGAGGVKFSDINSTYYKKYYVTARRVV</sequence>
<keyword evidence="2" id="KW-0645">Protease</keyword>
<dbReference type="PANTHER" id="PTHR47053:SF1">
    <property type="entry name" value="MUREIN DD-ENDOPEPTIDASE MEPH-RELATED"/>
    <property type="match status" value="1"/>
</dbReference>
<keyword evidence="3" id="KW-0378">Hydrolase</keyword>
<dbReference type="AlphaFoldDB" id="A0A4U0F8V1"/>
<gene>
    <name evidence="6" type="ORF">E5161_15520</name>
</gene>
<dbReference type="GO" id="GO:0008234">
    <property type="term" value="F:cysteine-type peptidase activity"/>
    <property type="evidence" value="ECO:0007669"/>
    <property type="project" value="UniProtKB-KW"/>
</dbReference>
<feature type="domain" description="NlpC/P60" evidence="5">
    <location>
        <begin position="44"/>
        <end position="169"/>
    </location>
</feature>
<name>A0A4U0F8V1_9BACL</name>
<dbReference type="Proteomes" id="UP000309673">
    <property type="component" value="Unassembled WGS sequence"/>
</dbReference>
<reference evidence="6 7" key="1">
    <citation type="submission" date="2019-04" db="EMBL/GenBank/DDBJ databases">
        <title>Cohnella sp. nov., isolated from soil.</title>
        <authorList>
            <person name="Kim W."/>
        </authorList>
    </citation>
    <scope>NUCLEOTIDE SEQUENCE [LARGE SCALE GENOMIC DNA]</scope>
    <source>
        <strain evidence="6 7">CAU 1483</strain>
    </source>
</reference>
<proteinExistence type="inferred from homology"/>
<comment type="similarity">
    <text evidence="1">Belongs to the peptidase C40 family.</text>
</comment>
<dbReference type="Pfam" id="PF00877">
    <property type="entry name" value="NLPC_P60"/>
    <property type="match status" value="1"/>
</dbReference>
<evidence type="ECO:0000313" key="7">
    <source>
        <dbReference type="Proteomes" id="UP000309673"/>
    </source>
</evidence>
<dbReference type="Gene3D" id="3.90.1720.10">
    <property type="entry name" value="endopeptidase domain like (from Nostoc punctiforme)"/>
    <property type="match status" value="1"/>
</dbReference>
<dbReference type="PROSITE" id="PS51935">
    <property type="entry name" value="NLPC_P60"/>
    <property type="match status" value="1"/>
</dbReference>
<comment type="caution">
    <text evidence="6">The sequence shown here is derived from an EMBL/GenBank/DDBJ whole genome shotgun (WGS) entry which is preliminary data.</text>
</comment>
<evidence type="ECO:0000256" key="2">
    <source>
        <dbReference type="ARBA" id="ARBA00022670"/>
    </source>
</evidence>
<accession>A0A4U0F8V1</accession>
<dbReference type="EMBL" id="SUPK01000007">
    <property type="protein sequence ID" value="TJY41105.1"/>
    <property type="molecule type" value="Genomic_DNA"/>
</dbReference>
<protein>
    <submittedName>
        <fullName evidence="6">NlpC/P60 family protein</fullName>
    </submittedName>
</protein>
<evidence type="ECO:0000256" key="1">
    <source>
        <dbReference type="ARBA" id="ARBA00007074"/>
    </source>
</evidence>
<dbReference type="OrthoDB" id="9813118at2"/>
<evidence type="ECO:0000259" key="5">
    <source>
        <dbReference type="PROSITE" id="PS51935"/>
    </source>
</evidence>
<keyword evidence="7" id="KW-1185">Reference proteome</keyword>
<keyword evidence="4" id="KW-0788">Thiol protease</keyword>